<dbReference type="AlphaFoldDB" id="A0ABD5R837"/>
<keyword evidence="1" id="KW-0472">Membrane</keyword>
<dbReference type="EMBL" id="JBHSKX010000001">
    <property type="protein sequence ID" value="MFC5366181.1"/>
    <property type="molecule type" value="Genomic_DNA"/>
</dbReference>
<gene>
    <name evidence="2" type="ORF">ACFPJ5_04470</name>
</gene>
<accession>A0ABD5R837</accession>
<reference evidence="2 3" key="1">
    <citation type="journal article" date="2019" name="Int. J. Syst. Evol. Microbiol.">
        <title>The Global Catalogue of Microorganisms (GCM) 10K type strain sequencing project: providing services to taxonomists for standard genome sequencing and annotation.</title>
        <authorList>
            <consortium name="The Broad Institute Genomics Platform"/>
            <consortium name="The Broad Institute Genome Sequencing Center for Infectious Disease"/>
            <person name="Wu L."/>
            <person name="Ma J."/>
        </authorList>
    </citation>
    <scope>NUCLEOTIDE SEQUENCE [LARGE SCALE GENOMIC DNA]</scope>
    <source>
        <strain evidence="2 3">CGMCC 1.12237</strain>
    </source>
</reference>
<dbReference type="Pfam" id="PF24283">
    <property type="entry name" value="DUF7471"/>
    <property type="match status" value="1"/>
</dbReference>
<keyword evidence="1" id="KW-0812">Transmembrane</keyword>
<name>A0ABD5R837_9EURY</name>
<evidence type="ECO:0000313" key="3">
    <source>
        <dbReference type="Proteomes" id="UP001596201"/>
    </source>
</evidence>
<keyword evidence="3" id="KW-1185">Reference proteome</keyword>
<dbReference type="Proteomes" id="UP001596201">
    <property type="component" value="Unassembled WGS sequence"/>
</dbReference>
<organism evidence="2 3">
    <name type="scientific">Salinirubrum litoreum</name>
    <dbReference type="NCBI Taxonomy" id="1126234"/>
    <lineage>
        <taxon>Archaea</taxon>
        <taxon>Methanobacteriati</taxon>
        <taxon>Methanobacteriota</taxon>
        <taxon>Stenosarchaea group</taxon>
        <taxon>Halobacteria</taxon>
        <taxon>Halobacteriales</taxon>
        <taxon>Haloferacaceae</taxon>
        <taxon>Salinirubrum</taxon>
    </lineage>
</organism>
<protein>
    <submittedName>
        <fullName evidence="2">Uncharacterized protein</fullName>
    </submittedName>
</protein>
<dbReference type="InterPro" id="IPR055894">
    <property type="entry name" value="DUF7471"/>
</dbReference>
<feature type="transmembrane region" description="Helical" evidence="1">
    <location>
        <begin position="91"/>
        <end position="107"/>
    </location>
</feature>
<feature type="transmembrane region" description="Helical" evidence="1">
    <location>
        <begin position="55"/>
        <end position="79"/>
    </location>
</feature>
<sequence>MLTSTSRLSTHALPLHVLSGVDPVLAGVLVTAGVGTAVLALLGITAAIRRRSVSYLLIAAALSTLALRTGVAVSTMVGIVPFESHHTLEHALDAVMAGLILAAVYYARRVEQSVRARSAGEGDDR</sequence>
<evidence type="ECO:0000313" key="2">
    <source>
        <dbReference type="EMBL" id="MFC5366181.1"/>
    </source>
</evidence>
<comment type="caution">
    <text evidence="2">The sequence shown here is derived from an EMBL/GenBank/DDBJ whole genome shotgun (WGS) entry which is preliminary data.</text>
</comment>
<dbReference type="RefSeq" id="WP_227228466.1">
    <property type="nucleotide sequence ID" value="NZ_JAJCVJ010000001.1"/>
</dbReference>
<keyword evidence="1" id="KW-1133">Transmembrane helix</keyword>
<proteinExistence type="predicted"/>
<feature type="transmembrane region" description="Helical" evidence="1">
    <location>
        <begin position="24"/>
        <end position="48"/>
    </location>
</feature>
<evidence type="ECO:0000256" key="1">
    <source>
        <dbReference type="SAM" id="Phobius"/>
    </source>
</evidence>